<protein>
    <submittedName>
        <fullName evidence="2">(rape) hypothetical protein</fullName>
    </submittedName>
</protein>
<dbReference type="Proteomes" id="UP001295469">
    <property type="component" value="Chromosome C03"/>
</dbReference>
<evidence type="ECO:0000313" key="2">
    <source>
        <dbReference type="EMBL" id="CAF1707468.1"/>
    </source>
</evidence>
<proteinExistence type="predicted"/>
<dbReference type="InterPro" id="IPR006527">
    <property type="entry name" value="F-box-assoc_dom_typ1"/>
</dbReference>
<sequence>MEDLSKARLTCKTWFKTLVEASFILRHLKVSNERFLRVEHEVSSINPIDSSVKSAPLPHFLGYGREQTLIHCDGLFLVHALNRSQSHLYLWNPFLGDSSQIFPSDSIFSFEYLGIGYRKVPANTPRNYTILGFSGKDEGSVEILDLETCVWKKLQAKLDSLLVMDYQSVVICTG</sequence>
<reference evidence="2" key="1">
    <citation type="submission" date="2021-01" db="EMBL/GenBank/DDBJ databases">
        <authorList>
            <consortium name="Genoscope - CEA"/>
            <person name="William W."/>
        </authorList>
    </citation>
    <scope>NUCLEOTIDE SEQUENCE</scope>
</reference>
<dbReference type="Pfam" id="PF07734">
    <property type="entry name" value="FBA_1"/>
    <property type="match status" value="1"/>
</dbReference>
<organism evidence="2">
    <name type="scientific">Brassica napus</name>
    <name type="common">Rape</name>
    <dbReference type="NCBI Taxonomy" id="3708"/>
    <lineage>
        <taxon>Eukaryota</taxon>
        <taxon>Viridiplantae</taxon>
        <taxon>Streptophyta</taxon>
        <taxon>Embryophyta</taxon>
        <taxon>Tracheophyta</taxon>
        <taxon>Spermatophyta</taxon>
        <taxon>Magnoliopsida</taxon>
        <taxon>eudicotyledons</taxon>
        <taxon>Gunneridae</taxon>
        <taxon>Pentapetalae</taxon>
        <taxon>rosids</taxon>
        <taxon>malvids</taxon>
        <taxon>Brassicales</taxon>
        <taxon>Brassicaceae</taxon>
        <taxon>Brassiceae</taxon>
        <taxon>Brassica</taxon>
    </lineage>
</organism>
<dbReference type="InterPro" id="IPR050796">
    <property type="entry name" value="SCF_F-box_component"/>
</dbReference>
<dbReference type="EMBL" id="HG994367">
    <property type="protein sequence ID" value="CAF1707468.1"/>
    <property type="molecule type" value="Genomic_DNA"/>
</dbReference>
<gene>
    <name evidence="2" type="ORF">DARMORV10_C03P63260.1</name>
</gene>
<evidence type="ECO:0000259" key="1">
    <source>
        <dbReference type="Pfam" id="PF07734"/>
    </source>
</evidence>
<feature type="domain" description="F-box associated beta-propeller type 1" evidence="1">
    <location>
        <begin position="67"/>
        <end position="169"/>
    </location>
</feature>
<dbReference type="AlphaFoldDB" id="A0A816IDE2"/>
<accession>A0A816IDE2</accession>
<dbReference type="PANTHER" id="PTHR31672">
    <property type="entry name" value="BNACNNG10540D PROTEIN"/>
    <property type="match status" value="1"/>
</dbReference>
<dbReference type="PANTHER" id="PTHR31672:SF13">
    <property type="entry name" value="F-BOX PROTEIN CPR30-LIKE"/>
    <property type="match status" value="1"/>
</dbReference>
<dbReference type="SMR" id="A0A816IDE2"/>
<name>A0A816IDE2_BRANA</name>